<accession>A0ABT5L2U9</accession>
<reference evidence="2 3" key="1">
    <citation type="submission" date="2022-10" db="EMBL/GenBank/DDBJ databases">
        <title>Alteromonas sp. chi3 Genome sequencing.</title>
        <authorList>
            <person name="Park S."/>
        </authorList>
    </citation>
    <scope>NUCLEOTIDE SEQUENCE [LARGE SCALE GENOMIC DNA]</scope>
    <source>
        <strain evidence="3">chi3</strain>
    </source>
</reference>
<sequence>MKPFSLIQSHNFKLLLFLARAIAIIAILLLVGSLCFIVWSIVSGIHFNALGALPLLVWSISLFVFAGVIAILISIEEHLRSKKCAM</sequence>
<feature type="transmembrane region" description="Helical" evidence="1">
    <location>
        <begin position="51"/>
        <end position="73"/>
    </location>
</feature>
<keyword evidence="3" id="KW-1185">Reference proteome</keyword>
<dbReference type="EMBL" id="JAQQXP010000001">
    <property type="protein sequence ID" value="MDC8831361.1"/>
    <property type="molecule type" value="Genomic_DNA"/>
</dbReference>
<keyword evidence="1" id="KW-0472">Membrane</keyword>
<name>A0ABT5L2U9_9ALTE</name>
<evidence type="ECO:0000313" key="2">
    <source>
        <dbReference type="EMBL" id="MDC8831361.1"/>
    </source>
</evidence>
<gene>
    <name evidence="2" type="ORF">OIK42_11375</name>
</gene>
<evidence type="ECO:0000256" key="1">
    <source>
        <dbReference type="SAM" id="Phobius"/>
    </source>
</evidence>
<organism evidence="2 3">
    <name type="scientific">Alteromonas gilva</name>
    <dbReference type="NCBI Taxonomy" id="2987522"/>
    <lineage>
        <taxon>Bacteria</taxon>
        <taxon>Pseudomonadati</taxon>
        <taxon>Pseudomonadota</taxon>
        <taxon>Gammaproteobacteria</taxon>
        <taxon>Alteromonadales</taxon>
        <taxon>Alteromonadaceae</taxon>
        <taxon>Alteromonas/Salinimonas group</taxon>
        <taxon>Alteromonas</taxon>
    </lineage>
</organism>
<feature type="transmembrane region" description="Helical" evidence="1">
    <location>
        <begin position="12"/>
        <end position="39"/>
    </location>
</feature>
<dbReference type="Proteomes" id="UP001218788">
    <property type="component" value="Unassembled WGS sequence"/>
</dbReference>
<evidence type="ECO:0000313" key="3">
    <source>
        <dbReference type="Proteomes" id="UP001218788"/>
    </source>
</evidence>
<keyword evidence="1" id="KW-1133">Transmembrane helix</keyword>
<dbReference type="RefSeq" id="WP_273640611.1">
    <property type="nucleotide sequence ID" value="NZ_JAQQXP010000001.1"/>
</dbReference>
<comment type="caution">
    <text evidence="2">The sequence shown here is derived from an EMBL/GenBank/DDBJ whole genome shotgun (WGS) entry which is preliminary data.</text>
</comment>
<proteinExistence type="predicted"/>
<keyword evidence="1" id="KW-0812">Transmembrane</keyword>
<protein>
    <submittedName>
        <fullName evidence="2">Uncharacterized protein</fullName>
    </submittedName>
</protein>